<reference evidence="6 7" key="1">
    <citation type="submission" date="2022-06" db="EMBL/GenBank/DDBJ databases">
        <title>Genomic Encyclopedia of Archaeal and Bacterial Type Strains, Phase II (KMG-II): from individual species to whole genera.</title>
        <authorList>
            <person name="Goeker M."/>
        </authorList>
    </citation>
    <scope>NUCLEOTIDE SEQUENCE [LARGE SCALE GENOMIC DNA]</scope>
    <source>
        <strain evidence="6 7">DSM 40477</strain>
    </source>
</reference>
<dbReference type="CDD" id="cd07377">
    <property type="entry name" value="WHTH_GntR"/>
    <property type="match status" value="1"/>
</dbReference>
<keyword evidence="1" id="KW-0805">Transcription regulation</keyword>
<comment type="caution">
    <text evidence="6">The sequence shown here is derived from an EMBL/GenBank/DDBJ whole genome shotgun (WGS) entry which is preliminary data.</text>
</comment>
<dbReference type="PANTHER" id="PTHR43537">
    <property type="entry name" value="TRANSCRIPTIONAL REGULATOR, GNTR FAMILY"/>
    <property type="match status" value="1"/>
</dbReference>
<dbReference type="SMART" id="SM00895">
    <property type="entry name" value="FCD"/>
    <property type="match status" value="1"/>
</dbReference>
<dbReference type="InterPro" id="IPR036388">
    <property type="entry name" value="WH-like_DNA-bd_sf"/>
</dbReference>
<sequence length="281" mass="29724">MRKRDGSPATAPAVGAAGSPTRANGHTGGGSGVVVSADHAVFRPLRTGNAFEETVERLLQAVRLGVVGPGERLPAERELATRLGVSRVTLREAIQALHQAGYVESRRGRYGGTFVVDRPPRASRRGLRGLAHRLGAAGLEDVFTLRHVLETGAAEAAARRDLSPAEREHLRCRLAEAAGSDLAAFRRRDSRLHLAIAEITGAPSLVSAVADVRTRINELLDAIPLLERNIEHSGEQHERIVAAILAGDAGAARSAMAEHLAGTASLLRGFLSPPLSGETSR</sequence>
<proteinExistence type="predicted"/>
<dbReference type="PROSITE" id="PS50949">
    <property type="entry name" value="HTH_GNTR"/>
    <property type="match status" value="1"/>
</dbReference>
<accession>A0ABT1I127</accession>
<evidence type="ECO:0000256" key="2">
    <source>
        <dbReference type="ARBA" id="ARBA00023125"/>
    </source>
</evidence>
<evidence type="ECO:0000256" key="3">
    <source>
        <dbReference type="ARBA" id="ARBA00023163"/>
    </source>
</evidence>
<keyword evidence="7" id="KW-1185">Reference proteome</keyword>
<feature type="domain" description="HTH gntR-type" evidence="5">
    <location>
        <begin position="48"/>
        <end position="118"/>
    </location>
</feature>
<evidence type="ECO:0000259" key="5">
    <source>
        <dbReference type="PROSITE" id="PS50949"/>
    </source>
</evidence>
<organism evidence="6 7">
    <name type="scientific">Streptoalloteichus tenebrarius (strain ATCC 17920 / DSM 40477 / JCM 4838 / CBS 697.72 / NBRC 16177 / NCIMB 11028 / NRRL B-12390 / A12253. 1 / ISP 5477)</name>
    <name type="common">Streptomyces tenebrarius</name>
    <dbReference type="NCBI Taxonomy" id="1933"/>
    <lineage>
        <taxon>Bacteria</taxon>
        <taxon>Bacillati</taxon>
        <taxon>Actinomycetota</taxon>
        <taxon>Actinomycetes</taxon>
        <taxon>Pseudonocardiales</taxon>
        <taxon>Pseudonocardiaceae</taxon>
        <taxon>Streptoalloteichus</taxon>
    </lineage>
</organism>
<dbReference type="EMBL" id="JAMTCP010000042">
    <property type="protein sequence ID" value="MCP2261436.1"/>
    <property type="molecule type" value="Genomic_DNA"/>
</dbReference>
<dbReference type="Pfam" id="PF07729">
    <property type="entry name" value="FCD"/>
    <property type="match status" value="1"/>
</dbReference>
<dbReference type="SMART" id="SM00345">
    <property type="entry name" value="HTH_GNTR"/>
    <property type="match status" value="1"/>
</dbReference>
<dbReference type="Proteomes" id="UP001205311">
    <property type="component" value="Unassembled WGS sequence"/>
</dbReference>
<dbReference type="PANTHER" id="PTHR43537:SF24">
    <property type="entry name" value="GLUCONATE OPERON TRANSCRIPTIONAL REPRESSOR"/>
    <property type="match status" value="1"/>
</dbReference>
<dbReference type="InterPro" id="IPR036390">
    <property type="entry name" value="WH_DNA-bd_sf"/>
</dbReference>
<dbReference type="Gene3D" id="1.10.10.10">
    <property type="entry name" value="Winged helix-like DNA-binding domain superfamily/Winged helix DNA-binding domain"/>
    <property type="match status" value="1"/>
</dbReference>
<dbReference type="PRINTS" id="PR00035">
    <property type="entry name" value="HTHGNTR"/>
</dbReference>
<keyword evidence="3" id="KW-0804">Transcription</keyword>
<evidence type="ECO:0000313" key="6">
    <source>
        <dbReference type="EMBL" id="MCP2261436.1"/>
    </source>
</evidence>
<feature type="region of interest" description="Disordered" evidence="4">
    <location>
        <begin position="1"/>
        <end position="31"/>
    </location>
</feature>
<evidence type="ECO:0000256" key="1">
    <source>
        <dbReference type="ARBA" id="ARBA00023015"/>
    </source>
</evidence>
<dbReference type="Gene3D" id="1.20.120.530">
    <property type="entry name" value="GntR ligand-binding domain-like"/>
    <property type="match status" value="1"/>
</dbReference>
<protein>
    <submittedName>
        <fullName evidence="6">Transcriptional regulator, GntR family</fullName>
    </submittedName>
</protein>
<dbReference type="InterPro" id="IPR008920">
    <property type="entry name" value="TF_FadR/GntR_C"/>
</dbReference>
<dbReference type="InterPro" id="IPR000524">
    <property type="entry name" value="Tscrpt_reg_HTH_GntR"/>
</dbReference>
<name>A0ABT1I127_STRSD</name>
<gene>
    <name evidence="6" type="ORF">LX15_005162</name>
</gene>
<evidence type="ECO:0000313" key="7">
    <source>
        <dbReference type="Proteomes" id="UP001205311"/>
    </source>
</evidence>
<dbReference type="InterPro" id="IPR011711">
    <property type="entry name" value="GntR_C"/>
</dbReference>
<keyword evidence="2" id="KW-0238">DNA-binding</keyword>
<dbReference type="SUPFAM" id="SSF46785">
    <property type="entry name" value="Winged helix' DNA-binding domain"/>
    <property type="match status" value="1"/>
</dbReference>
<evidence type="ECO:0000256" key="4">
    <source>
        <dbReference type="SAM" id="MobiDB-lite"/>
    </source>
</evidence>
<dbReference type="Pfam" id="PF00392">
    <property type="entry name" value="GntR"/>
    <property type="match status" value="1"/>
</dbReference>
<dbReference type="SUPFAM" id="SSF48008">
    <property type="entry name" value="GntR ligand-binding domain-like"/>
    <property type="match status" value="1"/>
</dbReference>